<evidence type="ECO:0000256" key="4">
    <source>
        <dbReference type="ARBA" id="ARBA00023028"/>
    </source>
</evidence>
<keyword evidence="3" id="KW-1052">Target cell membrane</keyword>
<keyword evidence="2" id="KW-0268">Exocytosis</keyword>
<dbReference type="SUPFAM" id="SSF48403">
    <property type="entry name" value="Ankyrin repeat"/>
    <property type="match status" value="1"/>
</dbReference>
<feature type="domain" description="LEM" evidence="8">
    <location>
        <begin position="434"/>
        <end position="479"/>
    </location>
</feature>
<keyword evidence="7" id="KW-1133">Transmembrane helix</keyword>
<gene>
    <name evidence="9" type="ORF">RDWZM_005483</name>
</gene>
<keyword evidence="4" id="KW-0528">Neurotoxin</keyword>
<dbReference type="InterPro" id="IPR034998">
    <property type="entry name" value="ANKLE1"/>
</dbReference>
<evidence type="ECO:0000256" key="2">
    <source>
        <dbReference type="ARBA" id="ARBA00022483"/>
    </source>
</evidence>
<dbReference type="Pfam" id="PF22945">
    <property type="entry name" value="LEM-3_GIY-YIG"/>
    <property type="match status" value="1"/>
</dbReference>
<comment type="caution">
    <text evidence="9">The sequence shown here is derived from an EMBL/GenBank/DDBJ whole genome shotgun (WGS) entry which is preliminary data.</text>
</comment>
<evidence type="ECO:0000256" key="7">
    <source>
        <dbReference type="SAM" id="Phobius"/>
    </source>
</evidence>
<dbReference type="Pfam" id="PF12796">
    <property type="entry name" value="Ank_2"/>
    <property type="match status" value="1"/>
</dbReference>
<dbReference type="EMBL" id="JAPWDV010000002">
    <property type="protein sequence ID" value="KAJ6219671.1"/>
    <property type="molecule type" value="Genomic_DNA"/>
</dbReference>
<dbReference type="GO" id="GO:0000724">
    <property type="term" value="P:double-strand break repair via homologous recombination"/>
    <property type="evidence" value="ECO:0007669"/>
    <property type="project" value="TreeGrafter"/>
</dbReference>
<keyword evidence="7" id="KW-0812">Transmembrane</keyword>
<accession>A0A9Q0RNH7</accession>
<dbReference type="GO" id="GO:0044231">
    <property type="term" value="C:host cell presynaptic membrane"/>
    <property type="evidence" value="ECO:0007669"/>
    <property type="project" value="UniProtKB-KW"/>
</dbReference>
<dbReference type="PROSITE" id="PS50954">
    <property type="entry name" value="LEM"/>
    <property type="match status" value="1"/>
</dbReference>
<keyword evidence="4" id="KW-0638">Presynaptic neurotoxin</keyword>
<dbReference type="Gene3D" id="1.25.40.20">
    <property type="entry name" value="Ankyrin repeat-containing domain"/>
    <property type="match status" value="1"/>
</dbReference>
<dbReference type="Proteomes" id="UP001142055">
    <property type="component" value="Chromosome 2"/>
</dbReference>
<proteinExistence type="predicted"/>
<evidence type="ECO:0000313" key="10">
    <source>
        <dbReference type="Proteomes" id="UP001142055"/>
    </source>
</evidence>
<sequence>MEEIKTIIDKRDKCSFHAYLEDLKGDYNRYIVKCEESGTELNLLHVLAGISSNSSTFLRSCIRKLLENYSVDVNFTGRVDGNFGITAAHIAVQWQNISVLKLLIDYDCDLMICDSNGQNVQDYALNENNQEISKIVDDGISKWFQLHSDLYTTVLEYPRNGKDSSPFRASSILPFRRSNSKSGNIFDIESHKSMQSHTLSSSSLNSSYFEKISPKPFKNTKLADSLESWSSTDSYKIPSLNNNNSAKDDWSVVPIDIAGNDATNKIESEWNNENYWNKKSDPNHSTNQEYFDISDDNNYILNDENDLYNISSINESCVSNRFGNSNQCEKELTINPDNQYSNEKKLNHEPIVSPSSKSECIVIPNTKGSNDSLASQMFTYKDLEMEVELIEEHYLGASCFKSIMDQTEKNLLDNDNDEHGTLNNSNASIETTVDDFILKMTNTQLHNHLKENGYPKVGPVTSKTLKLYQKKANRIKKKNENNEEENWFNEINSRLANIQIEESDEPMYKKLTNYPLEFNNLIKKRFPFEEAIGYENMLINEFSNYHDEVDDDMETKSSKNIYFCYLLLDPAISDNLPMRANVCLEKMLMSVGDGFNTGFLELLDPKLFASFILSIFYVGKGQNNRAYQHFYEATKIKDFNFTKLTPKTERILDIWHSGKGPVSLHCFNGISNDEAFTREALMIEVLSLTNLTNQISGQYRCKLQLNRRQRNILGTYLLFKAFIILLFNGERQVKKPR</sequence>
<dbReference type="GO" id="GO:0004520">
    <property type="term" value="F:DNA endonuclease activity"/>
    <property type="evidence" value="ECO:0007669"/>
    <property type="project" value="TreeGrafter"/>
</dbReference>
<keyword evidence="5" id="KW-1053">Target membrane</keyword>
<keyword evidence="6" id="KW-0040">ANK repeat</keyword>
<keyword evidence="4" id="KW-0800">Toxin</keyword>
<dbReference type="PANTHER" id="PTHR46427">
    <property type="entry name" value="ANKYRIN REPEAT AND LEM DOMAIN-CONTAINING PROTEIN 1"/>
    <property type="match status" value="1"/>
</dbReference>
<dbReference type="Gene3D" id="1.10.720.40">
    <property type="match status" value="1"/>
</dbReference>
<dbReference type="GO" id="GO:0005654">
    <property type="term" value="C:nucleoplasm"/>
    <property type="evidence" value="ECO:0007669"/>
    <property type="project" value="TreeGrafter"/>
</dbReference>
<dbReference type="InterPro" id="IPR011015">
    <property type="entry name" value="LEM/LEM-like_dom_sf"/>
</dbReference>
<evidence type="ECO:0000259" key="8">
    <source>
        <dbReference type="PROSITE" id="PS50954"/>
    </source>
</evidence>
<feature type="transmembrane region" description="Helical" evidence="7">
    <location>
        <begin position="712"/>
        <end position="729"/>
    </location>
</feature>
<dbReference type="InterPro" id="IPR003887">
    <property type="entry name" value="LEM_dom"/>
</dbReference>
<evidence type="ECO:0000313" key="9">
    <source>
        <dbReference type="EMBL" id="KAJ6219671.1"/>
    </source>
</evidence>
<dbReference type="OMA" id="EHETIHY"/>
<dbReference type="GO" id="GO:0006887">
    <property type="term" value="P:exocytosis"/>
    <property type="evidence" value="ECO:0007669"/>
    <property type="project" value="UniProtKB-KW"/>
</dbReference>
<dbReference type="CDD" id="cd10454">
    <property type="entry name" value="GIY-YIG_COG3680_Meta"/>
    <property type="match status" value="1"/>
</dbReference>
<dbReference type="PROSITE" id="PS50088">
    <property type="entry name" value="ANK_REPEAT"/>
    <property type="match status" value="1"/>
</dbReference>
<reference evidence="9" key="1">
    <citation type="submission" date="2022-12" db="EMBL/GenBank/DDBJ databases">
        <title>Genome assemblies of Blomia tropicalis.</title>
        <authorList>
            <person name="Cui Y."/>
        </authorList>
    </citation>
    <scope>NUCLEOTIDE SEQUENCE</scope>
    <source>
        <tissue evidence="9">Adult mites</tissue>
    </source>
</reference>
<feature type="repeat" description="ANK" evidence="6">
    <location>
        <begin position="83"/>
        <end position="115"/>
    </location>
</feature>
<name>A0A9Q0RNH7_BLOTA</name>
<keyword evidence="7" id="KW-0472">Membrane</keyword>
<comment type="subcellular location">
    <subcellularLocation>
        <location evidence="1">Target cell membrane</location>
    </subcellularLocation>
</comment>
<organism evidence="9 10">
    <name type="scientific">Blomia tropicalis</name>
    <name type="common">Mite</name>
    <dbReference type="NCBI Taxonomy" id="40697"/>
    <lineage>
        <taxon>Eukaryota</taxon>
        <taxon>Metazoa</taxon>
        <taxon>Ecdysozoa</taxon>
        <taxon>Arthropoda</taxon>
        <taxon>Chelicerata</taxon>
        <taxon>Arachnida</taxon>
        <taxon>Acari</taxon>
        <taxon>Acariformes</taxon>
        <taxon>Sarcoptiformes</taxon>
        <taxon>Astigmata</taxon>
        <taxon>Glycyphagoidea</taxon>
        <taxon>Echimyopodidae</taxon>
        <taxon>Blomia</taxon>
    </lineage>
</organism>
<dbReference type="PANTHER" id="PTHR46427:SF1">
    <property type="entry name" value="ANKYRIN REPEAT AND LEM DOMAIN-CONTAINING PROTEIN 1"/>
    <property type="match status" value="1"/>
</dbReference>
<dbReference type="AlphaFoldDB" id="A0A9Q0RNH7"/>
<dbReference type="Pfam" id="PF03020">
    <property type="entry name" value="LEM"/>
    <property type="match status" value="1"/>
</dbReference>
<dbReference type="InterPro" id="IPR002110">
    <property type="entry name" value="Ankyrin_rpt"/>
</dbReference>
<evidence type="ECO:0000256" key="3">
    <source>
        <dbReference type="ARBA" id="ARBA00022537"/>
    </source>
</evidence>
<dbReference type="InterPro" id="IPR036770">
    <property type="entry name" value="Ankyrin_rpt-contain_sf"/>
</dbReference>
<evidence type="ECO:0000256" key="1">
    <source>
        <dbReference type="ARBA" id="ARBA00004175"/>
    </source>
</evidence>
<evidence type="ECO:0000256" key="5">
    <source>
        <dbReference type="ARBA" id="ARBA00023298"/>
    </source>
</evidence>
<dbReference type="GO" id="GO:0000712">
    <property type="term" value="P:resolution of meiotic recombination intermediates"/>
    <property type="evidence" value="ECO:0007669"/>
    <property type="project" value="TreeGrafter"/>
</dbReference>
<protein>
    <recommendedName>
        <fullName evidence="8">LEM domain-containing protein</fullName>
    </recommendedName>
</protein>
<evidence type="ECO:0000256" key="6">
    <source>
        <dbReference type="PROSITE-ProRule" id="PRU00023"/>
    </source>
</evidence>
<dbReference type="GO" id="GO:0044218">
    <property type="term" value="C:other organism cell membrane"/>
    <property type="evidence" value="ECO:0007669"/>
    <property type="project" value="UniProtKB-KW"/>
</dbReference>
<keyword evidence="10" id="KW-1185">Reference proteome</keyword>
<dbReference type="GO" id="GO:0005737">
    <property type="term" value="C:cytoplasm"/>
    <property type="evidence" value="ECO:0007669"/>
    <property type="project" value="TreeGrafter"/>
</dbReference>